<dbReference type="InterPro" id="IPR036691">
    <property type="entry name" value="Endo/exonu/phosph_ase_sf"/>
</dbReference>
<dbReference type="EMBL" id="JARK01001530">
    <property type="protein sequence ID" value="EYB92460.1"/>
    <property type="molecule type" value="Genomic_DNA"/>
</dbReference>
<keyword evidence="2" id="KW-1185">Reference proteome</keyword>
<dbReference type="Gene3D" id="3.60.10.10">
    <property type="entry name" value="Endonuclease/exonuclease/phosphatase"/>
    <property type="match status" value="1"/>
</dbReference>
<dbReference type="OrthoDB" id="5850956at2759"/>
<accession>A0A016SPC5</accession>
<sequence>MPSLARNATAIGDPDLMALPQGMKMENDCWTSCRHAGFFHGNSMFEKPAERRWTWESSNGRTPSEIDHILINRRSSLFDVSVLPSFDTDSQHRPFRAKISLNKKNFKRDTHGPAPHKFPTFKSADLESAVVSLPPAPLVCK</sequence>
<evidence type="ECO:0008006" key="3">
    <source>
        <dbReference type="Google" id="ProtNLM"/>
    </source>
</evidence>
<evidence type="ECO:0000313" key="2">
    <source>
        <dbReference type="Proteomes" id="UP000024635"/>
    </source>
</evidence>
<evidence type="ECO:0000313" key="1">
    <source>
        <dbReference type="EMBL" id="EYB92460.1"/>
    </source>
</evidence>
<proteinExistence type="predicted"/>
<dbReference type="Proteomes" id="UP000024635">
    <property type="component" value="Unassembled WGS sequence"/>
</dbReference>
<gene>
    <name evidence="1" type="primary">Acey_s0194.g1458</name>
    <name evidence="1" type="ORF">Y032_0194g1458</name>
</gene>
<dbReference type="AlphaFoldDB" id="A0A016SPC5"/>
<name>A0A016SPC5_9BILA</name>
<dbReference type="SUPFAM" id="SSF56219">
    <property type="entry name" value="DNase I-like"/>
    <property type="match status" value="1"/>
</dbReference>
<organism evidence="1 2">
    <name type="scientific">Ancylostoma ceylanicum</name>
    <dbReference type="NCBI Taxonomy" id="53326"/>
    <lineage>
        <taxon>Eukaryota</taxon>
        <taxon>Metazoa</taxon>
        <taxon>Ecdysozoa</taxon>
        <taxon>Nematoda</taxon>
        <taxon>Chromadorea</taxon>
        <taxon>Rhabditida</taxon>
        <taxon>Rhabditina</taxon>
        <taxon>Rhabditomorpha</taxon>
        <taxon>Strongyloidea</taxon>
        <taxon>Ancylostomatidae</taxon>
        <taxon>Ancylostomatinae</taxon>
        <taxon>Ancylostoma</taxon>
    </lineage>
</organism>
<reference evidence="2" key="1">
    <citation type="journal article" date="2015" name="Nat. Genet.">
        <title>The genome and transcriptome of the zoonotic hookworm Ancylostoma ceylanicum identify infection-specific gene families.</title>
        <authorList>
            <person name="Schwarz E.M."/>
            <person name="Hu Y."/>
            <person name="Antoshechkin I."/>
            <person name="Miller M.M."/>
            <person name="Sternberg P.W."/>
            <person name="Aroian R.V."/>
        </authorList>
    </citation>
    <scope>NUCLEOTIDE SEQUENCE</scope>
    <source>
        <strain evidence="2">HY135</strain>
    </source>
</reference>
<comment type="caution">
    <text evidence="1">The sequence shown here is derived from an EMBL/GenBank/DDBJ whole genome shotgun (WGS) entry which is preliminary data.</text>
</comment>
<protein>
    <recommendedName>
        <fullName evidence="3">Endonuclease/exonuclease/phosphatase domain-containing protein</fullName>
    </recommendedName>
</protein>